<gene>
    <name evidence="7" type="ORF">EJ05DRAFT_430906</name>
</gene>
<dbReference type="PANTHER" id="PTHR22911">
    <property type="entry name" value="ACYL-MALONYL CONDENSING ENZYME-RELATED"/>
    <property type="match status" value="1"/>
</dbReference>
<feature type="transmembrane region" description="Helical" evidence="5">
    <location>
        <begin position="7"/>
        <end position="28"/>
    </location>
</feature>
<reference evidence="7" key="1">
    <citation type="journal article" date="2020" name="Stud. Mycol.">
        <title>101 Dothideomycetes genomes: a test case for predicting lifestyles and emergence of pathogens.</title>
        <authorList>
            <person name="Haridas S."/>
            <person name="Albert R."/>
            <person name="Binder M."/>
            <person name="Bloem J."/>
            <person name="Labutti K."/>
            <person name="Salamov A."/>
            <person name="Andreopoulos B."/>
            <person name="Baker S."/>
            <person name="Barry K."/>
            <person name="Bills G."/>
            <person name="Bluhm B."/>
            <person name="Cannon C."/>
            <person name="Castanera R."/>
            <person name="Culley D."/>
            <person name="Daum C."/>
            <person name="Ezra D."/>
            <person name="Gonzalez J."/>
            <person name="Henrissat B."/>
            <person name="Kuo A."/>
            <person name="Liang C."/>
            <person name="Lipzen A."/>
            <person name="Lutzoni F."/>
            <person name="Magnuson J."/>
            <person name="Mondo S."/>
            <person name="Nolan M."/>
            <person name="Ohm R."/>
            <person name="Pangilinan J."/>
            <person name="Park H.-J."/>
            <person name="Ramirez L."/>
            <person name="Alfaro M."/>
            <person name="Sun H."/>
            <person name="Tritt A."/>
            <person name="Yoshinaga Y."/>
            <person name="Zwiers L.-H."/>
            <person name="Turgeon B."/>
            <person name="Goodwin S."/>
            <person name="Spatafora J."/>
            <person name="Crous P."/>
            <person name="Grigoriev I."/>
        </authorList>
    </citation>
    <scope>NUCLEOTIDE SEQUENCE</scope>
    <source>
        <strain evidence="7">CBS 121739</strain>
    </source>
</reference>
<keyword evidence="3 5" id="KW-1133">Transmembrane helix</keyword>
<keyword evidence="8" id="KW-1185">Reference proteome</keyword>
<protein>
    <recommendedName>
        <fullName evidence="6">EamA domain-containing protein</fullName>
    </recommendedName>
</protein>
<evidence type="ECO:0000256" key="1">
    <source>
        <dbReference type="ARBA" id="ARBA00004141"/>
    </source>
</evidence>
<dbReference type="InterPro" id="IPR000620">
    <property type="entry name" value="EamA_dom"/>
</dbReference>
<feature type="domain" description="EamA" evidence="6">
    <location>
        <begin position="201"/>
        <end position="331"/>
    </location>
</feature>
<name>A0A6A6WAJ4_9PEZI</name>
<organism evidence="7 8">
    <name type="scientific">Pseudovirgaria hyperparasitica</name>
    <dbReference type="NCBI Taxonomy" id="470096"/>
    <lineage>
        <taxon>Eukaryota</taxon>
        <taxon>Fungi</taxon>
        <taxon>Dikarya</taxon>
        <taxon>Ascomycota</taxon>
        <taxon>Pezizomycotina</taxon>
        <taxon>Dothideomycetes</taxon>
        <taxon>Dothideomycetes incertae sedis</taxon>
        <taxon>Acrospermales</taxon>
        <taxon>Acrospermaceae</taxon>
        <taxon>Pseudovirgaria</taxon>
    </lineage>
</organism>
<dbReference type="OrthoDB" id="306876at2759"/>
<dbReference type="GeneID" id="54482610"/>
<sequence>FWQRNKGLVMVLIAQFFNVLMNVSAHVLQREGNHGKGLHPFQVLFARMGMTWILSMLYMWWNKTEHFPLGLKEVRGLLCLRSFGGFFGVFGMYYSLQYLPLSDATVITFLAPSLACWACSFLINEPFTRMEQIGAYISILGVVLIARPTFLFSSTPPTVSPPASGVADSAPVTSNTTNVPIIDSYNYAAVTPSQRAGAVGVALLGVLGAASAYTTIRWIGKRAHPLISVNYYAAWVTLVCFVAMTAFPSIGFVLPATLREWALLTFLGVCGFTMQFLLAAGLQAEKSSRATNMVYTQMLFALGFDKLIFGTSPTGMSIVGSSLILGSAIYVAVHKEKT</sequence>
<evidence type="ECO:0000256" key="3">
    <source>
        <dbReference type="ARBA" id="ARBA00022989"/>
    </source>
</evidence>
<feature type="transmembrane region" description="Helical" evidence="5">
    <location>
        <begin position="315"/>
        <end position="333"/>
    </location>
</feature>
<proteinExistence type="predicted"/>
<keyword evidence="4 5" id="KW-0472">Membrane</keyword>
<dbReference type="Proteomes" id="UP000799437">
    <property type="component" value="Unassembled WGS sequence"/>
</dbReference>
<feature type="non-terminal residue" evidence="7">
    <location>
        <position position="1"/>
    </location>
</feature>
<feature type="transmembrane region" description="Helical" evidence="5">
    <location>
        <begin position="73"/>
        <end position="94"/>
    </location>
</feature>
<comment type="subcellular location">
    <subcellularLocation>
        <location evidence="1">Membrane</location>
        <topology evidence="1">Multi-pass membrane protein</topology>
    </subcellularLocation>
</comment>
<dbReference type="EMBL" id="ML996569">
    <property type="protein sequence ID" value="KAF2759693.1"/>
    <property type="molecule type" value="Genomic_DNA"/>
</dbReference>
<evidence type="ECO:0000259" key="6">
    <source>
        <dbReference type="Pfam" id="PF00892"/>
    </source>
</evidence>
<dbReference type="RefSeq" id="XP_033602144.1">
    <property type="nucleotide sequence ID" value="XM_033741556.1"/>
</dbReference>
<dbReference type="InterPro" id="IPR037185">
    <property type="entry name" value="EmrE-like"/>
</dbReference>
<feature type="transmembrane region" description="Helical" evidence="5">
    <location>
        <begin position="106"/>
        <end position="123"/>
    </location>
</feature>
<feature type="transmembrane region" description="Helical" evidence="5">
    <location>
        <begin position="196"/>
        <end position="219"/>
    </location>
</feature>
<dbReference type="AlphaFoldDB" id="A0A6A6WAJ4"/>
<feature type="transmembrane region" description="Helical" evidence="5">
    <location>
        <begin position="231"/>
        <end position="255"/>
    </location>
</feature>
<dbReference type="Pfam" id="PF00892">
    <property type="entry name" value="EamA"/>
    <property type="match status" value="2"/>
</dbReference>
<feature type="transmembrane region" description="Helical" evidence="5">
    <location>
        <begin position="261"/>
        <end position="280"/>
    </location>
</feature>
<dbReference type="SUPFAM" id="SSF103481">
    <property type="entry name" value="Multidrug resistance efflux transporter EmrE"/>
    <property type="match status" value="2"/>
</dbReference>
<evidence type="ECO:0000256" key="2">
    <source>
        <dbReference type="ARBA" id="ARBA00022692"/>
    </source>
</evidence>
<keyword evidence="2 5" id="KW-0812">Transmembrane</keyword>
<evidence type="ECO:0000256" key="5">
    <source>
        <dbReference type="SAM" id="Phobius"/>
    </source>
</evidence>
<accession>A0A6A6WAJ4</accession>
<evidence type="ECO:0000256" key="4">
    <source>
        <dbReference type="ARBA" id="ARBA00023136"/>
    </source>
</evidence>
<feature type="transmembrane region" description="Helical" evidence="5">
    <location>
        <begin position="40"/>
        <end position="61"/>
    </location>
</feature>
<evidence type="ECO:0000313" key="8">
    <source>
        <dbReference type="Proteomes" id="UP000799437"/>
    </source>
</evidence>
<dbReference type="GO" id="GO:0016020">
    <property type="term" value="C:membrane"/>
    <property type="evidence" value="ECO:0007669"/>
    <property type="project" value="UniProtKB-SubCell"/>
</dbReference>
<dbReference type="PANTHER" id="PTHR22911:SF6">
    <property type="entry name" value="SOLUTE CARRIER FAMILY 35 MEMBER G1"/>
    <property type="match status" value="1"/>
</dbReference>
<evidence type="ECO:0000313" key="7">
    <source>
        <dbReference type="EMBL" id="KAF2759693.1"/>
    </source>
</evidence>
<feature type="non-terminal residue" evidence="7">
    <location>
        <position position="338"/>
    </location>
</feature>
<feature type="domain" description="EamA" evidence="6">
    <location>
        <begin position="8"/>
        <end position="146"/>
    </location>
</feature>